<dbReference type="Proteomes" id="UP000507470">
    <property type="component" value="Unassembled WGS sequence"/>
</dbReference>
<organism evidence="2 3">
    <name type="scientific">Mytilus coruscus</name>
    <name type="common">Sea mussel</name>
    <dbReference type="NCBI Taxonomy" id="42192"/>
    <lineage>
        <taxon>Eukaryota</taxon>
        <taxon>Metazoa</taxon>
        <taxon>Spiralia</taxon>
        <taxon>Lophotrochozoa</taxon>
        <taxon>Mollusca</taxon>
        <taxon>Bivalvia</taxon>
        <taxon>Autobranchia</taxon>
        <taxon>Pteriomorphia</taxon>
        <taxon>Mytilida</taxon>
        <taxon>Mytiloidea</taxon>
        <taxon>Mytilidae</taxon>
        <taxon>Mytilinae</taxon>
        <taxon>Mytilus</taxon>
    </lineage>
</organism>
<sequence length="235" mass="26309">MSQQKAKQHETTETHLLQNLFTNIESMTTPTDVITESRTTPPVTSSETYISSEASIPSMQSSNVESMTVPTVETTNSTPVIKDASTTGGITHTVETETEITITKKSEVTQITTNENTKWQHNKRINSWISNSTEKNNPQTTTETVTYTSKEPVFDSLGWTSTQQNFTVTKSFTPISPDSDSSQKTPSTEIEQTTYTNLTVSVEKSSPNRSRHIKEKEIVVRFLQEPMKTVVEYTK</sequence>
<evidence type="ECO:0000256" key="1">
    <source>
        <dbReference type="SAM" id="MobiDB-lite"/>
    </source>
</evidence>
<keyword evidence="3" id="KW-1185">Reference proteome</keyword>
<gene>
    <name evidence="2" type="ORF">MCOR_49703</name>
</gene>
<evidence type="ECO:0000313" key="3">
    <source>
        <dbReference type="Proteomes" id="UP000507470"/>
    </source>
</evidence>
<name>A0A6J8EAB3_MYTCO</name>
<dbReference type="EMBL" id="CACVKT020008729">
    <property type="protein sequence ID" value="CAC5417158.1"/>
    <property type="molecule type" value="Genomic_DNA"/>
</dbReference>
<reference evidence="2 3" key="1">
    <citation type="submission" date="2020-06" db="EMBL/GenBank/DDBJ databases">
        <authorList>
            <person name="Li R."/>
            <person name="Bekaert M."/>
        </authorList>
    </citation>
    <scope>NUCLEOTIDE SEQUENCE [LARGE SCALE GENOMIC DNA]</scope>
    <source>
        <strain evidence="3">wild</strain>
    </source>
</reference>
<feature type="region of interest" description="Disordered" evidence="1">
    <location>
        <begin position="170"/>
        <end position="210"/>
    </location>
</feature>
<protein>
    <submittedName>
        <fullName evidence="2">Uncharacterized protein</fullName>
    </submittedName>
</protein>
<proteinExistence type="predicted"/>
<evidence type="ECO:0000313" key="2">
    <source>
        <dbReference type="EMBL" id="CAC5417158.1"/>
    </source>
</evidence>
<accession>A0A6J8EAB3</accession>
<feature type="compositionally biased region" description="Polar residues" evidence="1">
    <location>
        <begin position="170"/>
        <end position="208"/>
    </location>
</feature>
<dbReference type="AlphaFoldDB" id="A0A6J8EAB3"/>